<protein>
    <recommendedName>
        <fullName evidence="4">ABC transporter permease</fullName>
    </recommendedName>
</protein>
<proteinExistence type="predicted"/>
<keyword evidence="3" id="KW-1185">Reference proteome</keyword>
<feature type="transmembrane region" description="Helical" evidence="1">
    <location>
        <begin position="163"/>
        <end position="182"/>
    </location>
</feature>
<feature type="transmembrane region" description="Helical" evidence="1">
    <location>
        <begin position="18"/>
        <end position="38"/>
    </location>
</feature>
<keyword evidence="1" id="KW-1133">Transmembrane helix</keyword>
<reference evidence="2" key="1">
    <citation type="submission" date="2022-07" db="EMBL/GenBank/DDBJ databases">
        <authorList>
            <person name="Kouya T."/>
            <person name="Ishiyama Y."/>
        </authorList>
    </citation>
    <scope>NUCLEOTIDE SEQUENCE</scope>
    <source>
        <strain evidence="2">WR16-4</strain>
    </source>
</reference>
<gene>
    <name evidence="2" type="ORF">WR164_15500</name>
</gene>
<organism evidence="2 3">
    <name type="scientific">Philodulcilactobacillus myokoensis</name>
    <dbReference type="NCBI Taxonomy" id="2929573"/>
    <lineage>
        <taxon>Bacteria</taxon>
        <taxon>Bacillati</taxon>
        <taxon>Bacillota</taxon>
        <taxon>Bacilli</taxon>
        <taxon>Lactobacillales</taxon>
        <taxon>Lactobacillaceae</taxon>
        <taxon>Philodulcilactobacillus</taxon>
    </lineage>
</organism>
<evidence type="ECO:0008006" key="4">
    <source>
        <dbReference type="Google" id="ProtNLM"/>
    </source>
</evidence>
<feature type="transmembrane region" description="Helical" evidence="1">
    <location>
        <begin position="342"/>
        <end position="363"/>
    </location>
</feature>
<name>A0A9W6ESZ6_9LACO</name>
<comment type="caution">
    <text evidence="2">The sequence shown here is derived from an EMBL/GenBank/DDBJ whole genome shotgun (WGS) entry which is preliminary data.</text>
</comment>
<evidence type="ECO:0000313" key="2">
    <source>
        <dbReference type="EMBL" id="GLB47571.1"/>
    </source>
</evidence>
<dbReference type="Proteomes" id="UP001144204">
    <property type="component" value="Unassembled WGS sequence"/>
</dbReference>
<feature type="transmembrane region" description="Helical" evidence="1">
    <location>
        <begin position="290"/>
        <end position="311"/>
    </location>
</feature>
<evidence type="ECO:0000313" key="3">
    <source>
        <dbReference type="Proteomes" id="UP001144204"/>
    </source>
</evidence>
<reference evidence="2" key="2">
    <citation type="journal article" date="2023" name="PLoS ONE">
        <title>Philodulcilactobacillus myokoensis gen. nov., sp. nov., a fructophilic, acidophilic, and agar-phobic lactic acid bacterium isolated from fermented vegetable extracts.</title>
        <authorList>
            <person name="Kouya T."/>
            <person name="Ishiyama Y."/>
            <person name="Ohashi S."/>
            <person name="Kumakubo R."/>
            <person name="Yamazaki T."/>
            <person name="Otaki T."/>
        </authorList>
    </citation>
    <scope>NUCLEOTIDE SEQUENCE</scope>
    <source>
        <strain evidence="2">WR16-4</strain>
    </source>
</reference>
<keyword evidence="1" id="KW-0812">Transmembrane</keyword>
<evidence type="ECO:0000256" key="1">
    <source>
        <dbReference type="SAM" id="Phobius"/>
    </source>
</evidence>
<dbReference type="RefSeq" id="WP_286137107.1">
    <property type="nucleotide sequence ID" value="NZ_BRPL01000004.1"/>
</dbReference>
<feature type="transmembrane region" description="Helical" evidence="1">
    <location>
        <begin position="263"/>
        <end position="284"/>
    </location>
</feature>
<dbReference type="EMBL" id="BRPL01000004">
    <property type="protein sequence ID" value="GLB47571.1"/>
    <property type="molecule type" value="Genomic_DNA"/>
</dbReference>
<accession>A0A9W6ESZ6</accession>
<keyword evidence="1" id="KW-0472">Membrane</keyword>
<sequence>MTYSQFTIKSILKSKMNIFFLIILPIFTVIFLFVNLSAQKQDTIQYNAQQSYSFNQSEAQHIIKNKKHLKKGEVEVIPEYVMLAKENKAILNGIHKNNWNQVYSKQKEVNNHLNAEGNPASFTHELKRNNLLMDYLKSNHIKSPESESYPTHNLTFNLWMDNFIIPIVLLLVMIFILSNTYCKSYSDKINKDQLMPMSLNQQAFHKLTIGTLGFSIYYFMINVWNLIISSIMVGGIGFNYPYYIHNGKQMQYISLINIYWKAFILQIFSILFITSFIYLVTIIFKKRITVIFINIIALIGLSFCVHIFDFLQGIAKLIPSTYFDTVGIVSNNSMNLINKTSFSSGLMVLIISSAIVMLLIALINKLNTKEGRF</sequence>
<dbReference type="AlphaFoldDB" id="A0A9W6ESZ6"/>